<reference evidence="1" key="4">
    <citation type="submission" date="2019-03" db="UniProtKB">
        <authorList>
            <consortium name="EnsemblPlants"/>
        </authorList>
    </citation>
    <scope>IDENTIFICATION</scope>
</reference>
<dbReference type="Gramene" id="AET3Gv20652300.16">
    <property type="protein sequence ID" value="AET3Gv20652300.16"/>
    <property type="gene ID" value="AET3Gv20652300"/>
</dbReference>
<proteinExistence type="predicted"/>
<sequence length="46" mass="4969">SDLSSVSLASKVCVKRIAMRAAPTARHARRDSSQLRLLMSFGGSYS</sequence>
<reference evidence="1" key="3">
    <citation type="journal article" date="2017" name="Nature">
        <title>Genome sequence of the progenitor of the wheat D genome Aegilops tauschii.</title>
        <authorList>
            <person name="Luo M.C."/>
            <person name="Gu Y.Q."/>
            <person name="Puiu D."/>
            <person name="Wang H."/>
            <person name="Twardziok S.O."/>
            <person name="Deal K.R."/>
            <person name="Huo N."/>
            <person name="Zhu T."/>
            <person name="Wang L."/>
            <person name="Wang Y."/>
            <person name="McGuire P.E."/>
            <person name="Liu S."/>
            <person name="Long H."/>
            <person name="Ramasamy R.K."/>
            <person name="Rodriguez J.C."/>
            <person name="Van S.L."/>
            <person name="Yuan L."/>
            <person name="Wang Z."/>
            <person name="Xia Z."/>
            <person name="Xiao L."/>
            <person name="Anderson O.D."/>
            <person name="Ouyang S."/>
            <person name="Liang Y."/>
            <person name="Zimin A.V."/>
            <person name="Pertea G."/>
            <person name="Qi P."/>
            <person name="Bennetzen J.L."/>
            <person name="Dai X."/>
            <person name="Dawson M.W."/>
            <person name="Muller H.G."/>
            <person name="Kugler K."/>
            <person name="Rivarola-Duarte L."/>
            <person name="Spannagl M."/>
            <person name="Mayer K.F.X."/>
            <person name="Lu F.H."/>
            <person name="Bevan M.W."/>
            <person name="Leroy P."/>
            <person name="Li P."/>
            <person name="You F.M."/>
            <person name="Sun Q."/>
            <person name="Liu Z."/>
            <person name="Lyons E."/>
            <person name="Wicker T."/>
            <person name="Salzberg S.L."/>
            <person name="Devos K.M."/>
            <person name="Dvorak J."/>
        </authorList>
    </citation>
    <scope>NUCLEOTIDE SEQUENCE [LARGE SCALE GENOMIC DNA]</scope>
    <source>
        <strain evidence="1">cv. AL8/78</strain>
    </source>
</reference>
<reference evidence="2" key="1">
    <citation type="journal article" date="2014" name="Science">
        <title>Ancient hybridizations among the ancestral genomes of bread wheat.</title>
        <authorList>
            <consortium name="International Wheat Genome Sequencing Consortium,"/>
            <person name="Marcussen T."/>
            <person name="Sandve S.R."/>
            <person name="Heier L."/>
            <person name="Spannagl M."/>
            <person name="Pfeifer M."/>
            <person name="Jakobsen K.S."/>
            <person name="Wulff B.B."/>
            <person name="Steuernagel B."/>
            <person name="Mayer K.F."/>
            <person name="Olsen O.A."/>
        </authorList>
    </citation>
    <scope>NUCLEOTIDE SEQUENCE [LARGE SCALE GENOMIC DNA]</scope>
    <source>
        <strain evidence="2">cv. AL8/78</strain>
    </source>
</reference>
<evidence type="ECO:0000313" key="2">
    <source>
        <dbReference type="Proteomes" id="UP000015105"/>
    </source>
</evidence>
<reference evidence="2" key="2">
    <citation type="journal article" date="2017" name="Nat. Plants">
        <title>The Aegilops tauschii genome reveals multiple impacts of transposons.</title>
        <authorList>
            <person name="Zhao G."/>
            <person name="Zou C."/>
            <person name="Li K."/>
            <person name="Wang K."/>
            <person name="Li T."/>
            <person name="Gao L."/>
            <person name="Zhang X."/>
            <person name="Wang H."/>
            <person name="Yang Z."/>
            <person name="Liu X."/>
            <person name="Jiang W."/>
            <person name="Mao L."/>
            <person name="Kong X."/>
            <person name="Jiao Y."/>
            <person name="Jia J."/>
        </authorList>
    </citation>
    <scope>NUCLEOTIDE SEQUENCE [LARGE SCALE GENOMIC DNA]</scope>
    <source>
        <strain evidence="2">cv. AL8/78</strain>
    </source>
</reference>
<evidence type="ECO:0000313" key="1">
    <source>
        <dbReference type="EnsemblPlants" id="AET3Gv20652300.16"/>
    </source>
</evidence>
<organism evidence="1 2">
    <name type="scientific">Aegilops tauschii subsp. strangulata</name>
    <name type="common">Goatgrass</name>
    <dbReference type="NCBI Taxonomy" id="200361"/>
    <lineage>
        <taxon>Eukaryota</taxon>
        <taxon>Viridiplantae</taxon>
        <taxon>Streptophyta</taxon>
        <taxon>Embryophyta</taxon>
        <taxon>Tracheophyta</taxon>
        <taxon>Spermatophyta</taxon>
        <taxon>Magnoliopsida</taxon>
        <taxon>Liliopsida</taxon>
        <taxon>Poales</taxon>
        <taxon>Poaceae</taxon>
        <taxon>BOP clade</taxon>
        <taxon>Pooideae</taxon>
        <taxon>Triticodae</taxon>
        <taxon>Triticeae</taxon>
        <taxon>Triticinae</taxon>
        <taxon>Aegilops</taxon>
    </lineage>
</organism>
<keyword evidence="2" id="KW-1185">Reference proteome</keyword>
<dbReference type="AlphaFoldDB" id="A0A453FEB1"/>
<dbReference type="EnsemblPlants" id="AET3Gv20652300.16">
    <property type="protein sequence ID" value="AET3Gv20652300.16"/>
    <property type="gene ID" value="AET3Gv20652300"/>
</dbReference>
<dbReference type="Proteomes" id="UP000015105">
    <property type="component" value="Chromosome 3D"/>
</dbReference>
<accession>A0A453FEB1</accession>
<reference evidence="1" key="5">
    <citation type="journal article" date="2021" name="G3 (Bethesda)">
        <title>Aegilops tauschii genome assembly Aet v5.0 features greater sequence contiguity and improved annotation.</title>
        <authorList>
            <person name="Wang L."/>
            <person name="Zhu T."/>
            <person name="Rodriguez J.C."/>
            <person name="Deal K.R."/>
            <person name="Dubcovsky J."/>
            <person name="McGuire P.E."/>
            <person name="Lux T."/>
            <person name="Spannagl M."/>
            <person name="Mayer K.F.X."/>
            <person name="Baldrich P."/>
            <person name="Meyers B.C."/>
            <person name="Huo N."/>
            <person name="Gu Y.Q."/>
            <person name="Zhou H."/>
            <person name="Devos K.M."/>
            <person name="Bennetzen J.L."/>
            <person name="Unver T."/>
            <person name="Budak H."/>
            <person name="Gulick P.J."/>
            <person name="Galiba G."/>
            <person name="Kalapos B."/>
            <person name="Nelson D.R."/>
            <person name="Li P."/>
            <person name="You F.M."/>
            <person name="Luo M.C."/>
            <person name="Dvorak J."/>
        </authorList>
    </citation>
    <scope>NUCLEOTIDE SEQUENCE [LARGE SCALE GENOMIC DNA]</scope>
    <source>
        <strain evidence="1">cv. AL8/78</strain>
    </source>
</reference>
<protein>
    <submittedName>
        <fullName evidence="1">Uncharacterized protein</fullName>
    </submittedName>
</protein>
<name>A0A453FEB1_AEGTS</name>